<accession>E9H914</accession>
<dbReference type="PROSITE" id="PS50172">
    <property type="entry name" value="BRCT"/>
    <property type="match status" value="1"/>
</dbReference>
<dbReference type="InParanoid" id="E9H914"/>
<reference evidence="13 14" key="1">
    <citation type="journal article" date="2011" name="Science">
        <title>The ecoresponsive genome of Daphnia pulex.</title>
        <authorList>
            <person name="Colbourne J.K."/>
            <person name="Pfrender M.E."/>
            <person name="Gilbert D."/>
            <person name="Thomas W.K."/>
            <person name="Tucker A."/>
            <person name="Oakley T.H."/>
            <person name="Tokishita S."/>
            <person name="Aerts A."/>
            <person name="Arnold G.J."/>
            <person name="Basu M.K."/>
            <person name="Bauer D.J."/>
            <person name="Caceres C.E."/>
            <person name="Carmel L."/>
            <person name="Casola C."/>
            <person name="Choi J.H."/>
            <person name="Detter J.C."/>
            <person name="Dong Q."/>
            <person name="Dusheyko S."/>
            <person name="Eads B.D."/>
            <person name="Frohlich T."/>
            <person name="Geiler-Samerotte K.A."/>
            <person name="Gerlach D."/>
            <person name="Hatcher P."/>
            <person name="Jogdeo S."/>
            <person name="Krijgsveld J."/>
            <person name="Kriventseva E.V."/>
            <person name="Kultz D."/>
            <person name="Laforsch C."/>
            <person name="Lindquist E."/>
            <person name="Lopez J."/>
            <person name="Manak J.R."/>
            <person name="Muller J."/>
            <person name="Pangilinan J."/>
            <person name="Patwardhan R.P."/>
            <person name="Pitluck S."/>
            <person name="Pritham E.J."/>
            <person name="Rechtsteiner A."/>
            <person name="Rho M."/>
            <person name="Rogozin I.B."/>
            <person name="Sakarya O."/>
            <person name="Salamov A."/>
            <person name="Schaack S."/>
            <person name="Shapiro H."/>
            <person name="Shiga Y."/>
            <person name="Skalitzky C."/>
            <person name="Smith Z."/>
            <person name="Souvorov A."/>
            <person name="Sung W."/>
            <person name="Tang Z."/>
            <person name="Tsuchiya D."/>
            <person name="Tu H."/>
            <person name="Vos H."/>
            <person name="Wang M."/>
            <person name="Wolf Y.I."/>
            <person name="Yamagata H."/>
            <person name="Yamada T."/>
            <person name="Ye Y."/>
            <person name="Shaw J.R."/>
            <person name="Andrews J."/>
            <person name="Crease T.J."/>
            <person name="Tang H."/>
            <person name="Lucas S.M."/>
            <person name="Robertson H.M."/>
            <person name="Bork P."/>
            <person name="Koonin E.V."/>
            <person name="Zdobnov E.M."/>
            <person name="Grigoriev I.V."/>
            <person name="Lynch M."/>
            <person name="Boore J.L."/>
        </authorList>
    </citation>
    <scope>NUCLEOTIDE SEQUENCE [LARGE SCALE GENOMIC DNA]</scope>
</reference>
<feature type="compositionally biased region" description="Acidic residues" evidence="10">
    <location>
        <begin position="753"/>
        <end position="778"/>
    </location>
</feature>
<organism evidence="13 14">
    <name type="scientific">Daphnia pulex</name>
    <name type="common">Water flea</name>
    <dbReference type="NCBI Taxonomy" id="6669"/>
    <lineage>
        <taxon>Eukaryota</taxon>
        <taxon>Metazoa</taxon>
        <taxon>Ecdysozoa</taxon>
        <taxon>Arthropoda</taxon>
        <taxon>Crustacea</taxon>
        <taxon>Branchiopoda</taxon>
        <taxon>Diplostraca</taxon>
        <taxon>Cladocera</taxon>
        <taxon>Anomopoda</taxon>
        <taxon>Daphniidae</taxon>
        <taxon>Daphnia</taxon>
    </lineage>
</organism>
<evidence type="ECO:0000256" key="5">
    <source>
        <dbReference type="ARBA" id="ARBA00023242"/>
    </source>
</evidence>
<keyword evidence="4" id="KW-0904">Protein phosphatase</keyword>
<evidence type="ECO:0000256" key="9">
    <source>
        <dbReference type="RuleBase" id="RU366066"/>
    </source>
</evidence>
<dbReference type="CDD" id="cd07521">
    <property type="entry name" value="HAD_FCP1-like"/>
    <property type="match status" value="1"/>
</dbReference>
<dbReference type="SUPFAM" id="SSF52113">
    <property type="entry name" value="BRCT domain"/>
    <property type="match status" value="1"/>
</dbReference>
<evidence type="ECO:0000313" key="14">
    <source>
        <dbReference type="Proteomes" id="UP000000305"/>
    </source>
</evidence>
<evidence type="ECO:0000259" key="12">
    <source>
        <dbReference type="PROSITE" id="PS50969"/>
    </source>
</evidence>
<dbReference type="EMBL" id="GL732607">
    <property type="protein sequence ID" value="EFX71774.1"/>
    <property type="molecule type" value="Genomic_DNA"/>
</dbReference>
<feature type="domain" description="FCP1 homology" evidence="12">
    <location>
        <begin position="153"/>
        <end position="317"/>
    </location>
</feature>
<dbReference type="PROSITE" id="PS50969">
    <property type="entry name" value="FCP1"/>
    <property type="match status" value="1"/>
</dbReference>
<evidence type="ECO:0000256" key="2">
    <source>
        <dbReference type="ARBA" id="ARBA00013081"/>
    </source>
</evidence>
<dbReference type="AlphaFoldDB" id="E9H914"/>
<feature type="compositionally biased region" description="Polar residues" evidence="10">
    <location>
        <begin position="328"/>
        <end position="343"/>
    </location>
</feature>
<gene>
    <name evidence="13" type="ORF">DAPPUDRAFT_308742</name>
</gene>
<dbReference type="Gene3D" id="3.40.50.10190">
    <property type="entry name" value="BRCT domain"/>
    <property type="match status" value="1"/>
</dbReference>
<dbReference type="PANTHER" id="PTHR23081:SF36">
    <property type="entry name" value="RNA POLYMERASE II SUBUNIT A C-TERMINAL DOMAIN PHOSPHATASE"/>
    <property type="match status" value="1"/>
</dbReference>
<evidence type="ECO:0000256" key="4">
    <source>
        <dbReference type="ARBA" id="ARBA00022912"/>
    </source>
</evidence>
<dbReference type="PhylomeDB" id="E9H914"/>
<dbReference type="Gene3D" id="3.40.50.1000">
    <property type="entry name" value="HAD superfamily/HAD-like"/>
    <property type="match status" value="1"/>
</dbReference>
<dbReference type="HOGENOM" id="CLU_007683_1_0_1"/>
<evidence type="ECO:0000256" key="10">
    <source>
        <dbReference type="SAM" id="MobiDB-lite"/>
    </source>
</evidence>
<dbReference type="InterPro" id="IPR036412">
    <property type="entry name" value="HAD-like_sf"/>
</dbReference>
<comment type="catalytic activity">
    <reaction evidence="8 9">
        <text>O-phospho-L-threonyl-[protein] + H2O = L-threonyl-[protein] + phosphate</text>
        <dbReference type="Rhea" id="RHEA:47004"/>
        <dbReference type="Rhea" id="RHEA-COMP:11060"/>
        <dbReference type="Rhea" id="RHEA-COMP:11605"/>
        <dbReference type="ChEBI" id="CHEBI:15377"/>
        <dbReference type="ChEBI" id="CHEBI:30013"/>
        <dbReference type="ChEBI" id="CHEBI:43474"/>
        <dbReference type="ChEBI" id="CHEBI:61977"/>
        <dbReference type="EC" id="3.1.3.16"/>
    </reaction>
</comment>
<keyword evidence="5 9" id="KW-0539">Nucleus</keyword>
<sequence length="798" mass="89730">MAATKRESFFFPENFPVKIVKLKVKEGSNITIGQILFQFEPEESPLYEKDSVDSQNSNGPSKHVVRANSAGMLEKLHVNEGDVIKQGSLILEYSSCSHPTVMKEMCAECGADLRETDQRSQTAAVAMVHNIPELMVSMKEATKLGKKDEERLLKDRKLVLLVDLDQTLIHTTNDEIPANIEDVFHFQLHGPNSPWYHTRLRPFTKELLCSMSSLYELHICTFGSRTYAHMIANFLDEKGRYFSHRILSRDECFSAHSKTANLKALFPCGDQMVVIIDDREDVWNFAPNLIHVRPYHFFQHTGDINAPPGLSKQEKDDKEGFDFKSLNKAENSSEGSSSEVLNGSTSKSEEKDKESPEKVLSDEDVGAGTQVGGEVTETPCKYVEAKQDDGAMGTADDMKETKDITTEKNLEDTKENSKESEEPPLEKTVEENVPKQTESSKSEKSSAEKENGQIHIRDTDDYLLHLQDILRKIHGAYYELYDGNQENGDETKAVPDMKIVLPYVRRKTLKEVHVVFSGVVPTNTPLERSKPYLVAKSLGANIMTRVSEETTHIIAARLGTAKLIEAKKYKHIRVVTPDWLWTCAERWEIVDERLYPLNSEFAIVRRKPPAHCTSPDVAIQLAIAASTQKKFCETVNPLLSLSVDEIADMDREVEDILQDSDQDSDGGETDKEQDPSLAEDDSSEQRQDKSEATAGNNSFKDCKTDVGESPSRKRKLEVADHNLVIGGVIDQNNPENDTLMVKFRRGESIPFLDGDEPDEEDSNEPEIDELESDEEAEDSELCLAGEALEREFLISEED</sequence>
<evidence type="ECO:0000256" key="6">
    <source>
        <dbReference type="ARBA" id="ARBA00040602"/>
    </source>
</evidence>
<dbReference type="Proteomes" id="UP000000305">
    <property type="component" value="Unassembled WGS sequence"/>
</dbReference>
<dbReference type="Gene3D" id="2.40.50.100">
    <property type="match status" value="1"/>
</dbReference>
<dbReference type="CDD" id="cd17729">
    <property type="entry name" value="BRCT_CTDP1"/>
    <property type="match status" value="1"/>
</dbReference>
<dbReference type="eggNOG" id="KOG0323">
    <property type="taxonomic scope" value="Eukaryota"/>
</dbReference>
<evidence type="ECO:0000256" key="3">
    <source>
        <dbReference type="ARBA" id="ARBA00022801"/>
    </source>
</evidence>
<feature type="compositionally biased region" description="Acidic residues" evidence="10">
    <location>
        <begin position="658"/>
        <end position="667"/>
    </location>
</feature>
<name>E9H914_DAPPU</name>
<dbReference type="NCBIfam" id="TIGR02250">
    <property type="entry name" value="FCP1_euk"/>
    <property type="match status" value="1"/>
</dbReference>
<feature type="region of interest" description="Disordered" evidence="10">
    <location>
        <begin position="747"/>
        <end position="778"/>
    </location>
</feature>
<dbReference type="SMART" id="SM00577">
    <property type="entry name" value="CPDc"/>
    <property type="match status" value="1"/>
</dbReference>
<dbReference type="InterPro" id="IPR011947">
    <property type="entry name" value="FCP1_euk"/>
</dbReference>
<dbReference type="OMA" id="FMDTINP"/>
<comment type="catalytic activity">
    <reaction evidence="7 9">
        <text>O-phospho-L-seryl-[protein] + H2O = L-seryl-[protein] + phosphate</text>
        <dbReference type="Rhea" id="RHEA:20629"/>
        <dbReference type="Rhea" id="RHEA-COMP:9863"/>
        <dbReference type="Rhea" id="RHEA-COMP:11604"/>
        <dbReference type="ChEBI" id="CHEBI:15377"/>
        <dbReference type="ChEBI" id="CHEBI:29999"/>
        <dbReference type="ChEBI" id="CHEBI:43474"/>
        <dbReference type="ChEBI" id="CHEBI:83421"/>
        <dbReference type="EC" id="3.1.3.16"/>
    </reaction>
</comment>
<evidence type="ECO:0000259" key="11">
    <source>
        <dbReference type="PROSITE" id="PS50172"/>
    </source>
</evidence>
<protein>
    <recommendedName>
        <fullName evidence="6 9">RNA polymerase II subunit A C-terminal domain phosphatase</fullName>
        <ecNumber evidence="2 9">3.1.3.16</ecNumber>
    </recommendedName>
</protein>
<evidence type="ECO:0000313" key="13">
    <source>
        <dbReference type="EMBL" id="EFX71774.1"/>
    </source>
</evidence>
<evidence type="ECO:0000256" key="7">
    <source>
        <dbReference type="ARBA" id="ARBA00047761"/>
    </source>
</evidence>
<dbReference type="PANTHER" id="PTHR23081">
    <property type="entry name" value="RNA POLYMERASE II CTD PHOSPHATASE"/>
    <property type="match status" value="1"/>
</dbReference>
<dbReference type="InterPro" id="IPR023214">
    <property type="entry name" value="HAD_sf"/>
</dbReference>
<feature type="compositionally biased region" description="Basic and acidic residues" evidence="10">
    <location>
        <begin position="347"/>
        <end position="361"/>
    </location>
</feature>
<proteinExistence type="predicted"/>
<dbReference type="GO" id="GO:0005634">
    <property type="term" value="C:nucleus"/>
    <property type="evidence" value="ECO:0007669"/>
    <property type="project" value="UniProtKB-SubCell"/>
</dbReference>
<evidence type="ECO:0000256" key="1">
    <source>
        <dbReference type="ARBA" id="ARBA00004123"/>
    </source>
</evidence>
<dbReference type="KEGG" id="dpx:DAPPUDRAFT_308742"/>
<dbReference type="InterPro" id="IPR039189">
    <property type="entry name" value="Fcp1"/>
</dbReference>
<dbReference type="SUPFAM" id="SSF56784">
    <property type="entry name" value="HAD-like"/>
    <property type="match status" value="1"/>
</dbReference>
<dbReference type="SMART" id="SM00292">
    <property type="entry name" value="BRCT"/>
    <property type="match status" value="1"/>
</dbReference>
<dbReference type="FunFam" id="3.40.50.10190:FF:000007">
    <property type="entry name" value="RNA polymerase II subunit A C-terminal domain phosphatase"/>
    <property type="match status" value="1"/>
</dbReference>
<dbReference type="OrthoDB" id="10249888at2759"/>
<feature type="region of interest" description="Disordered" evidence="10">
    <location>
        <begin position="658"/>
        <end position="714"/>
    </location>
</feature>
<dbReference type="EC" id="3.1.3.16" evidence="2 9"/>
<dbReference type="GO" id="GO:0008420">
    <property type="term" value="F:RNA polymerase II CTD heptapeptide repeat phosphatase activity"/>
    <property type="evidence" value="ECO:0000318"/>
    <property type="project" value="GO_Central"/>
</dbReference>
<feature type="region of interest" description="Disordered" evidence="10">
    <location>
        <begin position="327"/>
        <end position="453"/>
    </location>
</feature>
<feature type="compositionally biased region" description="Basic and acidic residues" evidence="10">
    <location>
        <begin position="396"/>
        <end position="453"/>
    </location>
</feature>
<dbReference type="Pfam" id="PF00533">
    <property type="entry name" value="BRCT"/>
    <property type="match status" value="1"/>
</dbReference>
<dbReference type="InterPro" id="IPR036420">
    <property type="entry name" value="BRCT_dom_sf"/>
</dbReference>
<dbReference type="Gene3D" id="1.10.287.10">
    <property type="entry name" value="S15/NS1, RNA-binding"/>
    <property type="match status" value="1"/>
</dbReference>
<dbReference type="InterPro" id="IPR004274">
    <property type="entry name" value="FCP1_dom"/>
</dbReference>
<dbReference type="FunFam" id="3.40.50.1000:FF:000040">
    <property type="entry name" value="RNA polymerase II subunit A C-terminal domain phosphatase"/>
    <property type="match status" value="1"/>
</dbReference>
<dbReference type="STRING" id="6669.E9H914"/>
<dbReference type="FunCoup" id="E9H914">
    <property type="interactions" value="1062"/>
</dbReference>
<dbReference type="Pfam" id="PF03031">
    <property type="entry name" value="NIF"/>
    <property type="match status" value="1"/>
</dbReference>
<comment type="subcellular location">
    <subcellularLocation>
        <location evidence="1 9">Nucleus</location>
    </subcellularLocation>
</comment>
<feature type="domain" description="BRCT" evidence="11">
    <location>
        <begin position="504"/>
        <end position="597"/>
    </location>
</feature>
<keyword evidence="14" id="KW-1185">Reference proteome</keyword>
<evidence type="ECO:0000256" key="8">
    <source>
        <dbReference type="ARBA" id="ARBA00048336"/>
    </source>
</evidence>
<keyword evidence="3 9" id="KW-0378">Hydrolase</keyword>
<dbReference type="InterPro" id="IPR001357">
    <property type="entry name" value="BRCT_dom"/>
</dbReference>
<comment type="function">
    <text evidence="9">This promotes the activity of RNA polymerase II.</text>
</comment>